<dbReference type="InParanoid" id="T1IE21"/>
<dbReference type="EnsemblMetazoa" id="RPRC014541-RA">
    <property type="protein sequence ID" value="RPRC014541-PA"/>
    <property type="gene ID" value="RPRC014541"/>
</dbReference>
<name>T1IE21_RHOPR</name>
<accession>T1IE21</accession>
<dbReference type="VEuPathDB" id="VectorBase:RPRC014541"/>
<dbReference type="InterPro" id="IPR012464">
    <property type="entry name" value="DUF1676"/>
</dbReference>
<proteinExistence type="predicted"/>
<organism evidence="1 2">
    <name type="scientific">Rhodnius prolixus</name>
    <name type="common">Triatomid bug</name>
    <dbReference type="NCBI Taxonomy" id="13249"/>
    <lineage>
        <taxon>Eukaryota</taxon>
        <taxon>Metazoa</taxon>
        <taxon>Ecdysozoa</taxon>
        <taxon>Arthropoda</taxon>
        <taxon>Hexapoda</taxon>
        <taxon>Insecta</taxon>
        <taxon>Pterygota</taxon>
        <taxon>Neoptera</taxon>
        <taxon>Paraneoptera</taxon>
        <taxon>Hemiptera</taxon>
        <taxon>Heteroptera</taxon>
        <taxon>Panheteroptera</taxon>
        <taxon>Cimicomorpha</taxon>
        <taxon>Reduviidae</taxon>
        <taxon>Triatominae</taxon>
        <taxon>Rhodnius</taxon>
    </lineage>
</organism>
<dbReference type="Proteomes" id="UP000015103">
    <property type="component" value="Unassembled WGS sequence"/>
</dbReference>
<dbReference type="AlphaFoldDB" id="T1IE21"/>
<reference evidence="1" key="1">
    <citation type="submission" date="2015-05" db="UniProtKB">
        <authorList>
            <consortium name="EnsemblMetazoa"/>
        </authorList>
    </citation>
    <scope>IDENTIFICATION</scope>
</reference>
<protein>
    <submittedName>
        <fullName evidence="1">Uncharacterized protein</fullName>
    </submittedName>
</protein>
<sequence>METRTALALALLVGAGNALLPSTTTTNQDTALQDPNYAINGIYTECVLSFSFPCLQRKALLFIERMGRSQVFPLVGDFISLVRTTSTEGPPLSEDKLRYLNGDQLADMIDTSISDFFQNHVFRLKLPNWVDKTVESRGDDNSLDFYVGDTENVEEGVNMITDVDQEPKTIWQINWKLDTQIMVMFHGFPYFLIDQF</sequence>
<dbReference type="Pfam" id="PF07898">
    <property type="entry name" value="DUF1676"/>
    <property type="match status" value="1"/>
</dbReference>
<evidence type="ECO:0000313" key="1">
    <source>
        <dbReference type="EnsemblMetazoa" id="RPRC014541-PA"/>
    </source>
</evidence>
<evidence type="ECO:0000313" key="2">
    <source>
        <dbReference type="Proteomes" id="UP000015103"/>
    </source>
</evidence>
<dbReference type="EMBL" id="ACPB03024271">
    <property type="status" value="NOT_ANNOTATED_CDS"/>
    <property type="molecule type" value="Genomic_DNA"/>
</dbReference>
<dbReference type="HOGENOM" id="CLU_1391783_0_0_1"/>
<keyword evidence="2" id="KW-1185">Reference proteome</keyword>